<keyword evidence="4" id="KW-0597">Phosphoprotein</keyword>
<keyword evidence="9" id="KW-0808">Transferase</keyword>
<comment type="subunit">
    <text evidence="8">Heterodimer of a catalytic subunit and a regulatory subunit.</text>
</comment>
<dbReference type="GO" id="GO:0016533">
    <property type="term" value="C:protein kinase 5 complex"/>
    <property type="evidence" value="ECO:0007669"/>
    <property type="project" value="UniProtKB-UniRule"/>
</dbReference>
<dbReference type="GO" id="GO:0007411">
    <property type="term" value="P:axon guidance"/>
    <property type="evidence" value="ECO:0007669"/>
    <property type="project" value="TreeGrafter"/>
</dbReference>
<accession>A0A8X6H7N0</accession>
<comment type="caution">
    <text evidence="9">The sequence shown here is derived from an EMBL/GenBank/DDBJ whole genome shotgun (WGS) entry which is preliminary data.</text>
</comment>
<protein>
    <recommendedName>
        <fullName evidence="8">Cyclin-dependent kinase 5 activator</fullName>
    </recommendedName>
</protein>
<dbReference type="PIRSF" id="PIRSF009324">
    <property type="entry name" value="Cdk5_activator"/>
    <property type="match status" value="1"/>
</dbReference>
<keyword evidence="3" id="KW-1003">Cell membrane</keyword>
<dbReference type="InterPro" id="IPR036915">
    <property type="entry name" value="Cyclin-like_sf"/>
</dbReference>
<evidence type="ECO:0000256" key="6">
    <source>
        <dbReference type="ARBA" id="ARBA00023288"/>
    </source>
</evidence>
<proteinExistence type="inferred from homology"/>
<dbReference type="GO" id="GO:0012505">
    <property type="term" value="C:endomembrane system"/>
    <property type="evidence" value="ECO:0007669"/>
    <property type="project" value="UniProtKB-SubCell"/>
</dbReference>
<evidence type="ECO:0000313" key="9">
    <source>
        <dbReference type="EMBL" id="GFR16715.1"/>
    </source>
</evidence>
<organism evidence="9 10">
    <name type="scientific">Trichonephila clavata</name>
    <name type="common">Joro spider</name>
    <name type="synonym">Nephila clavata</name>
    <dbReference type="NCBI Taxonomy" id="2740835"/>
    <lineage>
        <taxon>Eukaryota</taxon>
        <taxon>Metazoa</taxon>
        <taxon>Ecdysozoa</taxon>
        <taxon>Arthropoda</taxon>
        <taxon>Chelicerata</taxon>
        <taxon>Arachnida</taxon>
        <taxon>Araneae</taxon>
        <taxon>Araneomorphae</taxon>
        <taxon>Entelegynae</taxon>
        <taxon>Araneoidea</taxon>
        <taxon>Nephilidae</taxon>
        <taxon>Trichonephila</taxon>
    </lineage>
</organism>
<evidence type="ECO:0000256" key="8">
    <source>
        <dbReference type="PIRNR" id="PIRNR009324"/>
    </source>
</evidence>
<evidence type="ECO:0000256" key="4">
    <source>
        <dbReference type="ARBA" id="ARBA00022553"/>
    </source>
</evidence>
<dbReference type="Proteomes" id="UP000887116">
    <property type="component" value="Unassembled WGS sequence"/>
</dbReference>
<gene>
    <name evidence="9" type="primary">CDK5R1</name>
    <name evidence="9" type="ORF">TNCT_231381</name>
</gene>
<dbReference type="InterPro" id="IPR004944">
    <property type="entry name" value="CDK5_activator"/>
</dbReference>
<dbReference type="Pfam" id="PF03261">
    <property type="entry name" value="CDK5_activator"/>
    <property type="match status" value="1"/>
</dbReference>
<dbReference type="SUPFAM" id="SSF47954">
    <property type="entry name" value="Cyclin-like"/>
    <property type="match status" value="1"/>
</dbReference>
<dbReference type="GO" id="GO:0016301">
    <property type="term" value="F:kinase activity"/>
    <property type="evidence" value="ECO:0007669"/>
    <property type="project" value="UniProtKB-KW"/>
</dbReference>
<evidence type="ECO:0000256" key="2">
    <source>
        <dbReference type="ARBA" id="ARBA00010175"/>
    </source>
</evidence>
<evidence type="ECO:0000256" key="1">
    <source>
        <dbReference type="ARBA" id="ARBA00004193"/>
    </source>
</evidence>
<keyword evidence="6" id="KW-0449">Lipoprotein</keyword>
<reference evidence="9" key="1">
    <citation type="submission" date="2020-07" db="EMBL/GenBank/DDBJ databases">
        <title>Multicomponent nature underlies the extraordinary mechanical properties of spider dragline silk.</title>
        <authorList>
            <person name="Kono N."/>
            <person name="Nakamura H."/>
            <person name="Mori M."/>
            <person name="Yoshida Y."/>
            <person name="Ohtoshi R."/>
            <person name="Malay A.D."/>
            <person name="Moran D.A.P."/>
            <person name="Tomita M."/>
            <person name="Numata K."/>
            <person name="Arakawa K."/>
        </authorList>
    </citation>
    <scope>NUCLEOTIDE SEQUENCE</scope>
</reference>
<evidence type="ECO:0000313" key="10">
    <source>
        <dbReference type="Proteomes" id="UP000887116"/>
    </source>
</evidence>
<dbReference type="GO" id="GO:0019901">
    <property type="term" value="F:protein kinase binding"/>
    <property type="evidence" value="ECO:0007669"/>
    <property type="project" value="TreeGrafter"/>
</dbReference>
<dbReference type="EMBL" id="BMAO01037291">
    <property type="protein sequence ID" value="GFR16715.1"/>
    <property type="molecule type" value="Genomic_DNA"/>
</dbReference>
<evidence type="ECO:0000256" key="7">
    <source>
        <dbReference type="ARBA" id="ARBA00046278"/>
    </source>
</evidence>
<keyword evidence="5" id="KW-0472">Membrane</keyword>
<dbReference type="FunFam" id="1.10.472.10:FF:000025">
    <property type="entry name" value="Cyclin-dependent kinase 5 activator"/>
    <property type="match status" value="1"/>
</dbReference>
<name>A0A8X6H7N0_TRICU</name>
<comment type="similarity">
    <text evidence="2 8">Belongs to the cyclin-dependent kinase 5 activator family.</text>
</comment>
<evidence type="ECO:0000256" key="5">
    <source>
        <dbReference type="ARBA" id="ARBA00023136"/>
    </source>
</evidence>
<dbReference type="GO" id="GO:0061575">
    <property type="term" value="F:cyclin-dependent protein serine/threonine kinase activator activity"/>
    <property type="evidence" value="ECO:0007669"/>
    <property type="project" value="InterPro"/>
</dbReference>
<dbReference type="GO" id="GO:0005737">
    <property type="term" value="C:cytoplasm"/>
    <property type="evidence" value="ECO:0007669"/>
    <property type="project" value="TreeGrafter"/>
</dbReference>
<keyword evidence="10" id="KW-1185">Reference proteome</keyword>
<comment type="subcellular location">
    <subcellularLocation>
        <location evidence="1">Cell membrane</location>
        <topology evidence="1">Lipid-anchor</topology>
    </subcellularLocation>
    <subcellularLocation>
        <location evidence="7">Endomembrane system</location>
        <topology evidence="7">Lipid-anchor</topology>
        <orientation evidence="7">Cytoplasmic side</orientation>
    </subcellularLocation>
</comment>
<evidence type="ECO:0000256" key="3">
    <source>
        <dbReference type="ARBA" id="ARBA00022475"/>
    </source>
</evidence>
<keyword evidence="9" id="KW-0418">Kinase</keyword>
<dbReference type="Gene3D" id="1.10.472.10">
    <property type="entry name" value="Cyclin-like"/>
    <property type="match status" value="1"/>
</dbReference>
<sequence length="353" mass="39777">MGTVLSISPRDRKPTYGDYTLNGFNYEQLSNAKNKEKNGNVVANLNHTHNSNFKKHSLFINALSWKTLTSSNRRKVDKNKNTSRQPLDNLNNVVDNKKNIQKSVSCYNLKTSTVAALDVVVRNTSAGDRQKMPPSLPPSKPSVLAAHNLVRPLISHISGSQNSHHGHQHGIHFPNGASLSVAGKSNTVISPSQQHRKTVIQASTSELLRCLGEFLCKRCWKLREIQPADAVLWLRSVDRSLLLQGWQDIAFINPANVVFLYLLIRELVNEDIDDERELQSVVLTCLYLSYSYMGNEISYPLKPFLVDDSKEKFWDRCLLIINLLSGKMLRINSEPSFFTEIFTELKGCSSPNT</sequence>
<dbReference type="PANTHER" id="PTHR23401">
    <property type="entry name" value="CYCLIN DEPENDANT KINASE-5 ACTIVATOR"/>
    <property type="match status" value="1"/>
</dbReference>
<dbReference type="GO" id="GO:0005886">
    <property type="term" value="C:plasma membrane"/>
    <property type="evidence" value="ECO:0007669"/>
    <property type="project" value="UniProtKB-SubCell"/>
</dbReference>
<dbReference type="AlphaFoldDB" id="A0A8X6H7N0"/>
<dbReference type="PANTHER" id="PTHR23401:SF0">
    <property type="entry name" value="CYCLIN-DEPENDENT KINASE 5 ACTIVATOR"/>
    <property type="match status" value="1"/>
</dbReference>
<dbReference type="OrthoDB" id="7676799at2759"/>
<dbReference type="GO" id="GO:0030426">
    <property type="term" value="C:growth cone"/>
    <property type="evidence" value="ECO:0007669"/>
    <property type="project" value="TreeGrafter"/>
</dbReference>